<dbReference type="Proteomes" id="UP000054466">
    <property type="component" value="Unassembled WGS sequence"/>
</dbReference>
<evidence type="ECO:0000256" key="3">
    <source>
        <dbReference type="ARBA" id="ARBA00023015"/>
    </source>
</evidence>
<dbReference type="GO" id="GO:0005634">
    <property type="term" value="C:nucleus"/>
    <property type="evidence" value="ECO:0007669"/>
    <property type="project" value="UniProtKB-SubCell"/>
</dbReference>
<keyword evidence="3" id="KW-0805">Transcription regulation</keyword>
<feature type="domain" description="Xylanolytic transcriptional activator regulatory" evidence="7">
    <location>
        <begin position="295"/>
        <end position="379"/>
    </location>
</feature>
<evidence type="ECO:0000256" key="1">
    <source>
        <dbReference type="ARBA" id="ARBA00004123"/>
    </source>
</evidence>
<dbReference type="InterPro" id="IPR050815">
    <property type="entry name" value="TF_fung"/>
</dbReference>
<dbReference type="Pfam" id="PF04082">
    <property type="entry name" value="Fungal_trans"/>
    <property type="match status" value="1"/>
</dbReference>
<evidence type="ECO:0000259" key="7">
    <source>
        <dbReference type="SMART" id="SM00906"/>
    </source>
</evidence>
<sequence>MMLRQEQQQLPPAHPMYLVKLVEDERRDGSTQKKPRRSKKRKSHDEKTAGAPCDDNATTARRGHPDSNGDEFSMASDSQPTEGFAYLQPLVTPEMPLSPDTTAATTVSNRPDIATKSSLFGMDLQPGSDNSLIKSRLWSQPVHETVSQDAIISVSMRDSDAMLHASHALNISPAVLERLIDAYFANMTAFSLFHRTTFPEKLKQMGPSLYLYALLASMCSFSARFVTDAEDQVGMNHFNQEPSKIPCAEHFHQVALRFEEESLTQCSDGTPPLEFLQAIILTTWFQLTKGVHGRAWRWLGTCIRVAYELNLHCIDAHKPEGYVPRTEAEILAWSQEEERRRCWWAVWEMDCFASTIRRVPTGLSWTQSSTLLPVEDQFWFRQNFHPSCFLPAKPGDRWQALQRSGNESPVAWIIVMISLSRNAQTLSLSEKTLSETLDKDDSTINHASEAWKTASNTEEELELLSHTLQCTLLALPDSLQYHNEALRFTSVDCDQSPVSSVLDHARYSIYVLTELTKFMIAHHYTFHKGAKPARPPHGNADMDIHEANSQPGILLMCTTRKPNVQGLKQYVEASNNIVFLLNRCSSTHVRYVNPFLATTIWLAATVQLLNKKFGPPPSGSRDLADAKFNALRLTYKQFVRFWNTPVGLLQILDSLEERFDRLLGSGSRSPVDAVNKSSNHGGVRDERRVFGFPETSIRFGDSSSTAQKRPSPPYTGGLTEPNLTGSGVNAMIASSVHSSQAAVDEQHKHILPSFGPSVMQFPQPGLSSENKTACQTGPVDTNVQFDHRTATDPMLDPMDFPLNFDCNNDDDLNLYLNNLLSGSYCGSLGPL</sequence>
<dbReference type="RefSeq" id="XP_016250683.1">
    <property type="nucleotide sequence ID" value="XM_016393164.1"/>
</dbReference>
<evidence type="ECO:0000256" key="6">
    <source>
        <dbReference type="SAM" id="MobiDB-lite"/>
    </source>
</evidence>
<feature type="region of interest" description="Disordered" evidence="6">
    <location>
        <begin position="665"/>
        <end position="722"/>
    </location>
</feature>
<evidence type="ECO:0000256" key="5">
    <source>
        <dbReference type="ARBA" id="ARBA00023242"/>
    </source>
</evidence>
<keyword evidence="5" id="KW-0539">Nucleus</keyword>
<organism evidence="8 9">
    <name type="scientific">Cladophialophora immunda</name>
    <dbReference type="NCBI Taxonomy" id="569365"/>
    <lineage>
        <taxon>Eukaryota</taxon>
        <taxon>Fungi</taxon>
        <taxon>Dikarya</taxon>
        <taxon>Ascomycota</taxon>
        <taxon>Pezizomycotina</taxon>
        <taxon>Eurotiomycetes</taxon>
        <taxon>Chaetothyriomycetidae</taxon>
        <taxon>Chaetothyriales</taxon>
        <taxon>Herpotrichiellaceae</taxon>
        <taxon>Cladophialophora</taxon>
    </lineage>
</organism>
<proteinExistence type="predicted"/>
<feature type="compositionally biased region" description="Basic and acidic residues" evidence="6">
    <location>
        <begin position="21"/>
        <end position="31"/>
    </location>
</feature>
<evidence type="ECO:0000256" key="2">
    <source>
        <dbReference type="ARBA" id="ARBA00022723"/>
    </source>
</evidence>
<feature type="compositionally biased region" description="Polar residues" evidence="6">
    <location>
        <begin position="1"/>
        <end position="10"/>
    </location>
</feature>
<gene>
    <name evidence="8" type="ORF">PV07_06209</name>
</gene>
<keyword evidence="9" id="KW-1185">Reference proteome</keyword>
<evidence type="ECO:0000256" key="4">
    <source>
        <dbReference type="ARBA" id="ARBA00023163"/>
    </source>
</evidence>
<dbReference type="GO" id="GO:0006351">
    <property type="term" value="P:DNA-templated transcription"/>
    <property type="evidence" value="ECO:0007669"/>
    <property type="project" value="InterPro"/>
</dbReference>
<dbReference type="AlphaFoldDB" id="A0A0D2AYW5"/>
<feature type="region of interest" description="Disordered" evidence="6">
    <location>
        <begin position="1"/>
        <end position="78"/>
    </location>
</feature>
<dbReference type="InterPro" id="IPR007219">
    <property type="entry name" value="XnlR_reg_dom"/>
</dbReference>
<reference evidence="8 9" key="1">
    <citation type="submission" date="2015-01" db="EMBL/GenBank/DDBJ databases">
        <title>The Genome Sequence of Cladophialophora immunda CBS83496.</title>
        <authorList>
            <consortium name="The Broad Institute Genomics Platform"/>
            <person name="Cuomo C."/>
            <person name="de Hoog S."/>
            <person name="Gorbushina A."/>
            <person name="Stielow B."/>
            <person name="Teixiera M."/>
            <person name="Abouelleil A."/>
            <person name="Chapman S.B."/>
            <person name="Priest M."/>
            <person name="Young S.K."/>
            <person name="Wortman J."/>
            <person name="Nusbaum C."/>
            <person name="Birren B."/>
        </authorList>
    </citation>
    <scope>NUCLEOTIDE SEQUENCE [LARGE SCALE GENOMIC DNA]</scope>
    <source>
        <strain evidence="8 9">CBS 83496</strain>
    </source>
</reference>
<dbReference type="STRING" id="569365.A0A0D2AYW5"/>
<keyword evidence="2" id="KW-0479">Metal-binding</keyword>
<dbReference type="HOGENOM" id="CLU_007531_1_1_1"/>
<dbReference type="GO" id="GO:0008270">
    <property type="term" value="F:zinc ion binding"/>
    <property type="evidence" value="ECO:0007669"/>
    <property type="project" value="InterPro"/>
</dbReference>
<dbReference type="GeneID" id="27345403"/>
<keyword evidence="4" id="KW-0804">Transcription</keyword>
<dbReference type="VEuPathDB" id="FungiDB:PV07_06209"/>
<accession>A0A0D2AYW5</accession>
<evidence type="ECO:0000313" key="9">
    <source>
        <dbReference type="Proteomes" id="UP000054466"/>
    </source>
</evidence>
<dbReference type="SMART" id="SM00906">
    <property type="entry name" value="Fungal_trans"/>
    <property type="match status" value="1"/>
</dbReference>
<protein>
    <recommendedName>
        <fullName evidence="7">Xylanolytic transcriptional activator regulatory domain-containing protein</fullName>
    </recommendedName>
</protein>
<comment type="subcellular location">
    <subcellularLocation>
        <location evidence="1">Nucleus</location>
    </subcellularLocation>
</comment>
<dbReference type="PANTHER" id="PTHR47338:SF10">
    <property type="entry name" value="TRANSCRIPTION FACTOR DOMAIN-CONTAINING PROTEIN-RELATED"/>
    <property type="match status" value="1"/>
</dbReference>
<evidence type="ECO:0000313" key="8">
    <source>
        <dbReference type="EMBL" id="KIW30467.1"/>
    </source>
</evidence>
<dbReference type="GO" id="GO:0000981">
    <property type="term" value="F:DNA-binding transcription factor activity, RNA polymerase II-specific"/>
    <property type="evidence" value="ECO:0007669"/>
    <property type="project" value="InterPro"/>
</dbReference>
<feature type="compositionally biased region" description="Basic residues" evidence="6">
    <location>
        <begin position="33"/>
        <end position="42"/>
    </location>
</feature>
<dbReference type="EMBL" id="KN847042">
    <property type="protein sequence ID" value="KIW30467.1"/>
    <property type="molecule type" value="Genomic_DNA"/>
</dbReference>
<dbReference type="GO" id="GO:0003677">
    <property type="term" value="F:DNA binding"/>
    <property type="evidence" value="ECO:0007669"/>
    <property type="project" value="InterPro"/>
</dbReference>
<dbReference type="PANTHER" id="PTHR47338">
    <property type="entry name" value="ZN(II)2CYS6 TRANSCRIPTION FACTOR (EUROFUNG)-RELATED"/>
    <property type="match status" value="1"/>
</dbReference>
<dbReference type="CDD" id="cd12148">
    <property type="entry name" value="fungal_TF_MHR"/>
    <property type="match status" value="1"/>
</dbReference>
<dbReference type="OrthoDB" id="3862662at2759"/>
<name>A0A0D2AYW5_9EURO</name>